<evidence type="ECO:0000256" key="3">
    <source>
        <dbReference type="ARBA" id="ARBA00022801"/>
    </source>
</evidence>
<organism evidence="9 10">
    <name type="scientific">Deinococcus depolymerans</name>
    <dbReference type="NCBI Taxonomy" id="392408"/>
    <lineage>
        <taxon>Bacteria</taxon>
        <taxon>Thermotogati</taxon>
        <taxon>Deinococcota</taxon>
        <taxon>Deinococci</taxon>
        <taxon>Deinococcales</taxon>
        <taxon>Deinococcaceae</taxon>
        <taxon>Deinococcus</taxon>
    </lineage>
</organism>
<feature type="signal peptide" evidence="7">
    <location>
        <begin position="1"/>
        <end position="20"/>
    </location>
</feature>
<dbReference type="PROSITE" id="PS00138">
    <property type="entry name" value="SUBTILASE_SER"/>
    <property type="match status" value="1"/>
</dbReference>
<dbReference type="InterPro" id="IPR023827">
    <property type="entry name" value="Peptidase_S8_Asp-AS"/>
</dbReference>
<evidence type="ECO:0000256" key="2">
    <source>
        <dbReference type="ARBA" id="ARBA00022670"/>
    </source>
</evidence>
<keyword evidence="3 5" id="KW-0378">Hydrolase</keyword>
<dbReference type="PANTHER" id="PTHR43399:SF4">
    <property type="entry name" value="CELL WALL-ASSOCIATED PROTEASE"/>
    <property type="match status" value="1"/>
</dbReference>
<dbReference type="SUPFAM" id="SSF52743">
    <property type="entry name" value="Subtilisin-like"/>
    <property type="match status" value="1"/>
</dbReference>
<evidence type="ECO:0000256" key="7">
    <source>
        <dbReference type="SAM" id="SignalP"/>
    </source>
</evidence>
<keyword evidence="4 5" id="KW-0720">Serine protease</keyword>
<dbReference type="Pfam" id="PF00082">
    <property type="entry name" value="Peptidase_S8"/>
    <property type="match status" value="1"/>
</dbReference>
<dbReference type="PROSITE" id="PS51892">
    <property type="entry name" value="SUBTILASE"/>
    <property type="match status" value="1"/>
</dbReference>
<dbReference type="PROSITE" id="PS00136">
    <property type="entry name" value="SUBTILASE_ASP"/>
    <property type="match status" value="1"/>
</dbReference>
<dbReference type="Gene3D" id="3.40.50.200">
    <property type="entry name" value="Peptidase S8/S53 domain"/>
    <property type="match status" value="1"/>
</dbReference>
<dbReference type="InterPro" id="IPR023828">
    <property type="entry name" value="Peptidase_S8_Ser-AS"/>
</dbReference>
<feature type="active site" description="Charge relay system" evidence="5">
    <location>
        <position position="181"/>
    </location>
</feature>
<dbReference type="PRINTS" id="PR00723">
    <property type="entry name" value="SUBTILISIN"/>
</dbReference>
<accession>A0ABP3MN29</accession>
<evidence type="ECO:0000256" key="1">
    <source>
        <dbReference type="ARBA" id="ARBA00011073"/>
    </source>
</evidence>
<evidence type="ECO:0000256" key="5">
    <source>
        <dbReference type="PROSITE-ProRule" id="PRU01240"/>
    </source>
</evidence>
<name>A0ABP3MN29_9DEIO</name>
<comment type="caution">
    <text evidence="9">The sequence shown here is derived from an EMBL/GenBank/DDBJ whole genome shotgun (WGS) entry which is preliminary data.</text>
</comment>
<comment type="similarity">
    <text evidence="1 5 6">Belongs to the peptidase S8 family.</text>
</comment>
<protein>
    <submittedName>
        <fullName evidence="9">S8 family serine peptidase</fullName>
    </submittedName>
</protein>
<proteinExistence type="inferred from homology"/>
<evidence type="ECO:0000256" key="4">
    <source>
        <dbReference type="ARBA" id="ARBA00022825"/>
    </source>
</evidence>
<feature type="active site" description="Charge relay system" evidence="5">
    <location>
        <position position="224"/>
    </location>
</feature>
<evidence type="ECO:0000256" key="6">
    <source>
        <dbReference type="RuleBase" id="RU003355"/>
    </source>
</evidence>
<dbReference type="Proteomes" id="UP001500191">
    <property type="component" value="Unassembled WGS sequence"/>
</dbReference>
<evidence type="ECO:0000313" key="9">
    <source>
        <dbReference type="EMBL" id="GAA0521926.1"/>
    </source>
</evidence>
<dbReference type="InterPro" id="IPR036852">
    <property type="entry name" value="Peptidase_S8/S53_dom_sf"/>
</dbReference>
<reference evidence="10" key="1">
    <citation type="journal article" date="2019" name="Int. J. Syst. Evol. Microbiol.">
        <title>The Global Catalogue of Microorganisms (GCM) 10K type strain sequencing project: providing services to taxonomists for standard genome sequencing and annotation.</title>
        <authorList>
            <consortium name="The Broad Institute Genomics Platform"/>
            <consortium name="The Broad Institute Genome Sequencing Center for Infectious Disease"/>
            <person name="Wu L."/>
            <person name="Ma J."/>
        </authorList>
    </citation>
    <scope>NUCLEOTIDE SEQUENCE [LARGE SCALE GENOMIC DNA]</scope>
    <source>
        <strain evidence="10">JCM 14368</strain>
    </source>
</reference>
<dbReference type="EMBL" id="BAAADB010000030">
    <property type="protein sequence ID" value="GAA0521926.1"/>
    <property type="molecule type" value="Genomic_DNA"/>
</dbReference>
<keyword evidence="2 5" id="KW-0645">Protease</keyword>
<evidence type="ECO:0000313" key="10">
    <source>
        <dbReference type="Proteomes" id="UP001500191"/>
    </source>
</evidence>
<sequence>MSSTPMSKVAALLTVSVLLASCGRVPSTELPHTDHAFTTVVDVPADASQADVERRTGGQVVVWRPDSGFAVVGLSRRPAGSLGALGVSSGDEVEDNNGALTAGGSTSAWNPNGVDGAGRARIWSGGRARIWSGGRARIWSGGNGTVGGLVENQAAWQQIGLSQAWNLAPTLGEGVKVAVIDTGLDLQHQIFEGALAPASETWDFVDNDADPQETGDFNDGAYGHGTNVAGIVLQLAPRATIMPLRVLNPDGSGSITDVAQAINWAVDHGAQVINLSLGSVKKTGVIKHMIEYASGRGVIVVASSGNTGDHQITYPARYSQEKGSLGELLLSVGSVNHADQKSDFSTYGKELELVAPGEEVYGPVPGNLMSYWSGTSMAAPMVSGALALGLAQDASGKAALRVQSLQQNAVNIDALNSKDYAKQLGRRLDVGAFIKAAVQK</sequence>
<keyword evidence="10" id="KW-1185">Reference proteome</keyword>
<dbReference type="InterPro" id="IPR000209">
    <property type="entry name" value="Peptidase_S8/S53_dom"/>
</dbReference>
<gene>
    <name evidence="9" type="ORF">GCM10008937_31860</name>
</gene>
<dbReference type="InterPro" id="IPR015500">
    <property type="entry name" value="Peptidase_S8_subtilisin-rel"/>
</dbReference>
<evidence type="ECO:0000259" key="8">
    <source>
        <dbReference type="Pfam" id="PF00082"/>
    </source>
</evidence>
<feature type="domain" description="Peptidase S8/S53" evidence="8">
    <location>
        <begin position="172"/>
        <end position="395"/>
    </location>
</feature>
<keyword evidence="7" id="KW-0732">Signal</keyword>
<feature type="chain" id="PRO_5046143395" evidence="7">
    <location>
        <begin position="21"/>
        <end position="440"/>
    </location>
</feature>
<feature type="active site" description="Charge relay system" evidence="5">
    <location>
        <position position="376"/>
    </location>
</feature>
<dbReference type="PANTHER" id="PTHR43399">
    <property type="entry name" value="SUBTILISIN-RELATED"/>
    <property type="match status" value="1"/>
</dbReference>
<dbReference type="InterPro" id="IPR051048">
    <property type="entry name" value="Peptidase_S8/S53_subtilisin"/>
</dbReference>